<organism evidence="1 2">
    <name type="scientific">Thermoanaerobacterium thermosaccharolyticum M0795</name>
    <dbReference type="NCBI Taxonomy" id="698948"/>
    <lineage>
        <taxon>Bacteria</taxon>
        <taxon>Bacillati</taxon>
        <taxon>Bacillota</taxon>
        <taxon>Clostridia</taxon>
        <taxon>Thermoanaerobacterales</taxon>
        <taxon>Thermoanaerobacteraceae</taxon>
        <taxon>Thermoanaerobacterium</taxon>
    </lineage>
</organism>
<evidence type="ECO:0000313" key="1">
    <source>
        <dbReference type="EMBL" id="AGB19083.1"/>
    </source>
</evidence>
<dbReference type="HOGENOM" id="CLU_2572783_0_0_9"/>
<reference evidence="1 2" key="1">
    <citation type="submission" date="2012-03" db="EMBL/GenBank/DDBJ databases">
        <title>Complete sequence of chromosome of Thermoanaerobacterium thermosaccharolyticum M0795.</title>
        <authorList>
            <consortium name="US DOE Joint Genome Institute"/>
            <person name="Lucas S."/>
            <person name="Han J."/>
            <person name="Lapidus A."/>
            <person name="Cheng J.-F."/>
            <person name="Goodwin L."/>
            <person name="Pitluck S."/>
            <person name="Peters L."/>
            <person name="Teshima H."/>
            <person name="Detter J.C."/>
            <person name="Han C."/>
            <person name="Tapia R."/>
            <person name="Land M."/>
            <person name="Hauser L."/>
            <person name="Kyrpides N."/>
            <person name="Ivanova N."/>
            <person name="Pagani I."/>
            <person name="Feinberg L."/>
            <person name="Folden J."/>
            <person name="Hogsett D."/>
            <person name="Shaw J."/>
            <person name="Woyke T."/>
        </authorList>
    </citation>
    <scope>NUCLEOTIDE SEQUENCE [LARGE SCALE GENOMIC DNA]</scope>
    <source>
        <strain evidence="1 2">M0795</strain>
    </source>
</reference>
<protein>
    <submittedName>
        <fullName evidence="1">Uncharacterized protein</fullName>
    </submittedName>
</protein>
<gene>
    <name evidence="1" type="ORF">Thethe_01441</name>
</gene>
<accession>L0IJQ6</accession>
<dbReference type="AlphaFoldDB" id="L0IJQ6"/>
<dbReference type="Proteomes" id="UP000010845">
    <property type="component" value="Chromosome"/>
</dbReference>
<dbReference type="KEGG" id="tto:Thethe_01441"/>
<dbReference type="EMBL" id="CP003066">
    <property type="protein sequence ID" value="AGB19083.1"/>
    <property type="molecule type" value="Genomic_DNA"/>
</dbReference>
<evidence type="ECO:0000313" key="2">
    <source>
        <dbReference type="Proteomes" id="UP000010845"/>
    </source>
</evidence>
<sequence length="81" mass="9589">MTAYEKHLRKKLLNYQTKLGLPKHQNSCVSHMIPFQDGDRNVRSTMRKHMLETKINVHKVKAAGKMSLKKRMQSYAVQMRY</sequence>
<name>L0IJQ6_THETR</name>
<proteinExistence type="predicted"/>